<comment type="function">
    <text evidence="16">Catalyzes the exchange of ADP and ATP across the membrane.</text>
</comment>
<keyword evidence="4 15" id="KW-0813">Transport</keyword>
<keyword evidence="9 16" id="KW-1133">Transmembrane helix</keyword>
<dbReference type="PRINTS" id="PR00926">
    <property type="entry name" value="MITOCARRIER"/>
</dbReference>
<evidence type="ECO:0000256" key="11">
    <source>
        <dbReference type="ARBA" id="ARBA00023136"/>
    </source>
</evidence>
<dbReference type="SUPFAM" id="SSF103506">
    <property type="entry name" value="Mitochondrial carrier"/>
    <property type="match status" value="1"/>
</dbReference>
<dbReference type="InterPro" id="IPR023395">
    <property type="entry name" value="MCP_dom_sf"/>
</dbReference>
<feature type="transmembrane region" description="Helical" evidence="16">
    <location>
        <begin position="131"/>
        <end position="152"/>
    </location>
</feature>
<evidence type="ECO:0000256" key="8">
    <source>
        <dbReference type="ARBA" id="ARBA00022792"/>
    </source>
</evidence>
<dbReference type="InterPro" id="IPR018108">
    <property type="entry name" value="MCP_transmembrane"/>
</dbReference>
<dbReference type="GO" id="GO:0005471">
    <property type="term" value="F:ATP:ADP antiporter activity"/>
    <property type="evidence" value="ECO:0007669"/>
    <property type="project" value="UniProtKB-UniRule"/>
</dbReference>
<keyword evidence="11 14" id="KW-0472">Membrane</keyword>
<dbReference type="GO" id="GO:0140021">
    <property type="term" value="P:mitochondrial ADP transmembrane transport"/>
    <property type="evidence" value="ECO:0007669"/>
    <property type="project" value="InterPro"/>
</dbReference>
<evidence type="ECO:0000256" key="9">
    <source>
        <dbReference type="ARBA" id="ARBA00022989"/>
    </source>
</evidence>
<reference evidence="17 18" key="1">
    <citation type="submission" date="2019-04" db="EMBL/GenBank/DDBJ databases">
        <title>An improved genome assembly and genetic linkage map for asparagus bean, Vigna unguiculata ssp. sesquipedialis.</title>
        <authorList>
            <person name="Xia Q."/>
            <person name="Zhang R."/>
            <person name="Dong Y."/>
        </authorList>
    </citation>
    <scope>NUCLEOTIDE SEQUENCE [LARGE SCALE GENOMIC DNA]</scope>
    <source>
        <tissue evidence="17">Leaf</tissue>
    </source>
</reference>
<comment type="similarity">
    <text evidence="2 15">Belongs to the mitochondrial carrier (TC 2.A.29) family.</text>
</comment>
<feature type="repeat" description="Solcar" evidence="14">
    <location>
        <begin position="129"/>
        <end position="215"/>
    </location>
</feature>
<name>A0A4D6LGJ9_VIGUN</name>
<evidence type="ECO:0000256" key="7">
    <source>
        <dbReference type="ARBA" id="ARBA00022737"/>
    </source>
</evidence>
<dbReference type="EMBL" id="CP039347">
    <property type="protein sequence ID" value="QCD87711.1"/>
    <property type="molecule type" value="Genomic_DNA"/>
</dbReference>
<protein>
    <recommendedName>
        <fullName evidence="16">ADP/ATP translocase</fullName>
    </recommendedName>
    <alternativeName>
        <fullName evidence="16">ADP,ATP carrier protein</fullName>
    </alternativeName>
</protein>
<keyword evidence="7" id="KW-0677">Repeat</keyword>
<evidence type="ECO:0000256" key="2">
    <source>
        <dbReference type="ARBA" id="ARBA00006375"/>
    </source>
</evidence>
<dbReference type="Gene3D" id="1.50.40.10">
    <property type="entry name" value="Mitochondrial carrier domain"/>
    <property type="match status" value="2"/>
</dbReference>
<dbReference type="InterPro" id="IPR002113">
    <property type="entry name" value="ADT_euk_type"/>
</dbReference>
<evidence type="ECO:0000256" key="13">
    <source>
        <dbReference type="ARBA" id="ARBA00045250"/>
    </source>
</evidence>
<dbReference type="Pfam" id="PF00153">
    <property type="entry name" value="Mito_carr"/>
    <property type="match status" value="2"/>
</dbReference>
<comment type="subcellular location">
    <subcellularLocation>
        <location evidence="16">Membrane</location>
        <topology evidence="16">Multi-pass membrane protein</topology>
    </subcellularLocation>
    <subcellularLocation>
        <location evidence="1">Mitochondrion inner membrane</location>
        <topology evidence="1">Multi-pass membrane protein</topology>
    </subcellularLocation>
</comment>
<comment type="caution">
    <text evidence="16">Lacks conserved residue(s) required for the propagation of feature annotation.</text>
</comment>
<evidence type="ECO:0000256" key="5">
    <source>
        <dbReference type="ARBA" id="ARBA00022449"/>
    </source>
</evidence>
<comment type="function">
    <text evidence="13">ADP:ATP antiporter that mediates import of ADP into the mitochondrial matrix for ATP synthesis, and export of ATP out to fuel the cell. Cycles between the cytoplasmic-open state (c-state) and the matrix-open state (m-state): operates by the alternating access mechanism with a single substrate-binding site intermittently exposed to either the cytosolic (c-state) or matrix (m-state) side of the inner mitochondrial membrane.</text>
</comment>
<accession>A0A4D6LGJ9</accession>
<keyword evidence="10" id="KW-0496">Mitochondrion</keyword>
<evidence type="ECO:0000256" key="16">
    <source>
        <dbReference type="RuleBase" id="RU368008"/>
    </source>
</evidence>
<dbReference type="PANTHER" id="PTHR45635:SF14">
    <property type="entry name" value="ADP_ATP TRANSLOCASE"/>
    <property type="match status" value="1"/>
</dbReference>
<evidence type="ECO:0000256" key="4">
    <source>
        <dbReference type="ARBA" id="ARBA00022448"/>
    </source>
</evidence>
<dbReference type="PRINTS" id="PR00927">
    <property type="entry name" value="ADPTRNSLCASE"/>
</dbReference>
<evidence type="ECO:0000313" key="17">
    <source>
        <dbReference type="EMBL" id="QCD87711.1"/>
    </source>
</evidence>
<proteinExistence type="inferred from homology"/>
<keyword evidence="8" id="KW-0999">Mitochondrion inner membrane</keyword>
<sequence>MAYGPEHPSVVEKLAGQSYLVSSLSPNFQSMNYSAITVNAPTFMVNFLMSGVYSAVSKTAIAPIERVKLLNQNQNEMIKTGRLSQPYRGIGNCFARTIKNEGVITLWRGNSVNAIRYFRAQAALVGGSQDRWFACFLVIGGFTISSLASYPIDTVRRRMMMTSGEAVKYKSSLHAFQTIVAKEGTKSLFKGFDAHILRGAAGVVVVASFDKLQLALFGKEYGYRGEFPL</sequence>
<dbReference type="AlphaFoldDB" id="A0A4D6LGJ9"/>
<comment type="catalytic activity">
    <reaction evidence="12">
        <text>ADP(in) + ATP(out) = ADP(out) + ATP(in)</text>
        <dbReference type="Rhea" id="RHEA:34999"/>
        <dbReference type="ChEBI" id="CHEBI:30616"/>
        <dbReference type="ChEBI" id="CHEBI:456216"/>
    </reaction>
    <physiologicalReaction direction="left-to-right" evidence="12">
        <dbReference type="Rhea" id="RHEA:35000"/>
    </physiologicalReaction>
</comment>
<comment type="subunit">
    <text evidence="3 16">Monomer.</text>
</comment>
<dbReference type="GO" id="GO:0005743">
    <property type="term" value="C:mitochondrial inner membrane"/>
    <property type="evidence" value="ECO:0007669"/>
    <property type="project" value="UniProtKB-SubCell"/>
</dbReference>
<keyword evidence="18" id="KW-1185">Reference proteome</keyword>
<evidence type="ECO:0000256" key="12">
    <source>
        <dbReference type="ARBA" id="ARBA00024143"/>
    </source>
</evidence>
<dbReference type="Proteomes" id="UP000501690">
    <property type="component" value="Linkage Group LG3"/>
</dbReference>
<dbReference type="InterPro" id="IPR002067">
    <property type="entry name" value="MCP"/>
</dbReference>
<organism evidence="17 18">
    <name type="scientific">Vigna unguiculata</name>
    <name type="common">Cowpea</name>
    <dbReference type="NCBI Taxonomy" id="3917"/>
    <lineage>
        <taxon>Eukaryota</taxon>
        <taxon>Viridiplantae</taxon>
        <taxon>Streptophyta</taxon>
        <taxon>Embryophyta</taxon>
        <taxon>Tracheophyta</taxon>
        <taxon>Spermatophyta</taxon>
        <taxon>Magnoliopsida</taxon>
        <taxon>eudicotyledons</taxon>
        <taxon>Gunneridae</taxon>
        <taxon>Pentapetalae</taxon>
        <taxon>rosids</taxon>
        <taxon>fabids</taxon>
        <taxon>Fabales</taxon>
        <taxon>Fabaceae</taxon>
        <taxon>Papilionoideae</taxon>
        <taxon>50 kb inversion clade</taxon>
        <taxon>NPAAA clade</taxon>
        <taxon>indigoferoid/millettioid clade</taxon>
        <taxon>Phaseoleae</taxon>
        <taxon>Vigna</taxon>
    </lineage>
</organism>
<gene>
    <name evidence="17" type="ORF">DEO72_LG3g2251</name>
</gene>
<keyword evidence="6 14" id="KW-0812">Transmembrane</keyword>
<dbReference type="PANTHER" id="PTHR45635">
    <property type="entry name" value="ADP,ATP CARRIER PROTEIN 1-RELATED-RELATED"/>
    <property type="match status" value="1"/>
</dbReference>
<evidence type="ECO:0000256" key="3">
    <source>
        <dbReference type="ARBA" id="ARBA00011245"/>
    </source>
</evidence>
<evidence type="ECO:0000256" key="1">
    <source>
        <dbReference type="ARBA" id="ARBA00004448"/>
    </source>
</evidence>
<keyword evidence="5" id="KW-0050">Antiport</keyword>
<evidence type="ECO:0000256" key="14">
    <source>
        <dbReference type="PROSITE-ProRule" id="PRU00282"/>
    </source>
</evidence>
<dbReference type="PROSITE" id="PS50920">
    <property type="entry name" value="SOLCAR"/>
    <property type="match status" value="1"/>
</dbReference>
<evidence type="ECO:0000256" key="6">
    <source>
        <dbReference type="ARBA" id="ARBA00022692"/>
    </source>
</evidence>
<evidence type="ECO:0000313" key="18">
    <source>
        <dbReference type="Proteomes" id="UP000501690"/>
    </source>
</evidence>
<evidence type="ECO:0000256" key="15">
    <source>
        <dbReference type="RuleBase" id="RU000488"/>
    </source>
</evidence>
<dbReference type="GO" id="GO:1990544">
    <property type="term" value="P:mitochondrial ATP transmembrane transport"/>
    <property type="evidence" value="ECO:0007669"/>
    <property type="project" value="InterPro"/>
</dbReference>
<evidence type="ECO:0000256" key="10">
    <source>
        <dbReference type="ARBA" id="ARBA00023128"/>
    </source>
</evidence>